<proteinExistence type="predicted"/>
<comment type="caution">
    <text evidence="1">The sequence shown here is derived from an EMBL/GenBank/DDBJ whole genome shotgun (WGS) entry which is preliminary data.</text>
</comment>
<dbReference type="OrthoDB" id="2246929at2"/>
<keyword evidence="2" id="KW-1185">Reference proteome</keyword>
<accession>A0A0R2DIZ1</accession>
<dbReference type="EMBL" id="AYYI01000005">
    <property type="protein sequence ID" value="KRM99907.1"/>
    <property type="molecule type" value="Genomic_DNA"/>
</dbReference>
<sequence length="223" mass="26062">MNITLYPFQPFTITPNKITVFSTNAVSVYTKLITGLKTEQEALKISNEDYQLVDFNKSILWIGDLATADLNQLFQKQLLKKISNDLNDTQRQTLVQLDNQIRTAISDTILMYDLSLTVGQEWNISKLLKYISVKFFNSIQADPYGIIENIVKTVLELNNNKIIILMNVSHYLSISQFNELVRLIASLDVKLFIIEFLEKAIPQKYQDCRYYHIDRDYVEWRYD</sequence>
<reference evidence="1 2" key="1">
    <citation type="journal article" date="2015" name="Genome Announc.">
        <title>Expanding the biotechnology potential of lactobacilli through comparative genomics of 213 strains and associated genera.</title>
        <authorList>
            <person name="Sun Z."/>
            <person name="Harris H.M."/>
            <person name="McCann A."/>
            <person name="Guo C."/>
            <person name="Argimon S."/>
            <person name="Zhang W."/>
            <person name="Yang X."/>
            <person name="Jeffery I.B."/>
            <person name="Cooney J.C."/>
            <person name="Kagawa T.F."/>
            <person name="Liu W."/>
            <person name="Song Y."/>
            <person name="Salvetti E."/>
            <person name="Wrobel A."/>
            <person name="Rasinkangas P."/>
            <person name="Parkhill J."/>
            <person name="Rea M.C."/>
            <person name="O'Sullivan O."/>
            <person name="Ritari J."/>
            <person name="Douillard F.P."/>
            <person name="Paul Ross R."/>
            <person name="Yang R."/>
            <person name="Briner A.E."/>
            <person name="Felis G.E."/>
            <person name="de Vos W.M."/>
            <person name="Barrangou R."/>
            <person name="Klaenhammer T.R."/>
            <person name="Caufield P.W."/>
            <person name="Cui Y."/>
            <person name="Zhang H."/>
            <person name="O'Toole P.W."/>
        </authorList>
    </citation>
    <scope>NUCLEOTIDE SEQUENCE [LARGE SCALE GENOMIC DNA]</scope>
    <source>
        <strain evidence="1 2">DSM 20253</strain>
    </source>
</reference>
<organism evidence="1 2">
    <name type="scientific">Loigolactobacillus rennini DSM 20253</name>
    <dbReference type="NCBI Taxonomy" id="1423796"/>
    <lineage>
        <taxon>Bacteria</taxon>
        <taxon>Bacillati</taxon>
        <taxon>Bacillota</taxon>
        <taxon>Bacilli</taxon>
        <taxon>Lactobacillales</taxon>
        <taxon>Lactobacillaceae</taxon>
        <taxon>Loigolactobacillus</taxon>
    </lineage>
</organism>
<evidence type="ECO:0000313" key="1">
    <source>
        <dbReference type="EMBL" id="KRM99907.1"/>
    </source>
</evidence>
<dbReference type="AlphaFoldDB" id="A0A0R2DIZ1"/>
<dbReference type="Proteomes" id="UP000051638">
    <property type="component" value="Unassembled WGS sequence"/>
</dbReference>
<protein>
    <recommendedName>
        <fullName evidence="3">CRISPR-associated protein, SAG0897 family</fullName>
    </recommendedName>
</protein>
<evidence type="ECO:0008006" key="3">
    <source>
        <dbReference type="Google" id="ProtNLM"/>
    </source>
</evidence>
<dbReference type="InterPro" id="IPR038600">
    <property type="entry name" value="Csn2_sf"/>
</dbReference>
<dbReference type="RefSeq" id="WP_057872973.1">
    <property type="nucleotide sequence ID" value="NZ_AYYI01000005.1"/>
</dbReference>
<dbReference type="CDD" id="cd12218">
    <property type="entry name" value="Csn2"/>
    <property type="match status" value="1"/>
</dbReference>
<dbReference type="STRING" id="1423796.FC24_GL001739"/>
<evidence type="ECO:0000313" key="2">
    <source>
        <dbReference type="Proteomes" id="UP000051638"/>
    </source>
</evidence>
<dbReference type="Pfam" id="PF09711">
    <property type="entry name" value="Cas_Csn2"/>
    <property type="match status" value="1"/>
</dbReference>
<gene>
    <name evidence="1" type="ORF">FC24_GL001739</name>
</gene>
<dbReference type="NCBIfam" id="TIGR01866">
    <property type="entry name" value="cas_Csn2"/>
    <property type="match status" value="1"/>
</dbReference>
<dbReference type="Gene3D" id="3.40.50.11940">
    <property type="match status" value="1"/>
</dbReference>
<dbReference type="PATRIC" id="fig|1423796.3.peg.1767"/>
<name>A0A0R2DIZ1_9LACO</name>
<dbReference type="InterPro" id="IPR010146">
    <property type="entry name" value="CRISPR-assoc_prot_Csn2-typ"/>
</dbReference>